<keyword evidence="6 9" id="KW-0879">Wnt signaling pathway</keyword>
<dbReference type="Gene3D" id="3.30.2460.20">
    <property type="match status" value="1"/>
</dbReference>
<dbReference type="Proteomes" id="UP000076420">
    <property type="component" value="Unassembled WGS sequence"/>
</dbReference>
<evidence type="ECO:0000256" key="3">
    <source>
        <dbReference type="ARBA" id="ARBA00022473"/>
    </source>
</evidence>
<dbReference type="InterPro" id="IPR043158">
    <property type="entry name" value="Wnt_C"/>
</dbReference>
<keyword evidence="7" id="KW-1015">Disulfide bond</keyword>
<dbReference type="InterPro" id="IPR005817">
    <property type="entry name" value="Wnt"/>
</dbReference>
<dbReference type="GO" id="GO:0030182">
    <property type="term" value="P:neuron differentiation"/>
    <property type="evidence" value="ECO:0007669"/>
    <property type="project" value="TreeGrafter"/>
</dbReference>
<evidence type="ECO:0000256" key="2">
    <source>
        <dbReference type="ARBA" id="ARBA00005683"/>
    </source>
</evidence>
<dbReference type="GO" id="GO:0060070">
    <property type="term" value="P:canonical Wnt signaling pathway"/>
    <property type="evidence" value="ECO:0007669"/>
    <property type="project" value="TreeGrafter"/>
</dbReference>
<evidence type="ECO:0000256" key="4">
    <source>
        <dbReference type="ARBA" id="ARBA00022525"/>
    </source>
</evidence>
<dbReference type="PRINTS" id="PR01349">
    <property type="entry name" value="WNTPROTEIN"/>
</dbReference>
<evidence type="ECO:0000256" key="9">
    <source>
        <dbReference type="RuleBase" id="RU003500"/>
    </source>
</evidence>
<evidence type="ECO:0000313" key="10">
    <source>
        <dbReference type="EnsemblMetazoa" id="BGLB003634-PC"/>
    </source>
</evidence>
<evidence type="ECO:0000256" key="8">
    <source>
        <dbReference type="ARBA" id="ARBA00023288"/>
    </source>
</evidence>
<dbReference type="FunFam" id="3.30.2460.20:FF:000001">
    <property type="entry name" value="Wnt homolog"/>
    <property type="match status" value="1"/>
</dbReference>
<name>A0A2C9JK20_BIOGL</name>
<dbReference type="VEuPathDB" id="VectorBase:BGLAX_051371"/>
<dbReference type="Pfam" id="PF00110">
    <property type="entry name" value="wnt"/>
    <property type="match status" value="1"/>
</dbReference>
<dbReference type="STRING" id="6526.A0A2C9JK20"/>
<evidence type="ECO:0000256" key="1">
    <source>
        <dbReference type="ARBA" id="ARBA00004498"/>
    </source>
</evidence>
<accession>A0A2C9JK20</accession>
<reference evidence="10" key="1">
    <citation type="submission" date="2020-05" db="UniProtKB">
        <authorList>
            <consortium name="EnsemblMetazoa"/>
        </authorList>
    </citation>
    <scope>IDENTIFICATION</scope>
    <source>
        <strain evidence="10">BB02</strain>
    </source>
</reference>
<keyword evidence="5" id="KW-0272">Extracellular matrix</keyword>
<dbReference type="PANTHER" id="PTHR12027">
    <property type="entry name" value="WNT RELATED"/>
    <property type="match status" value="1"/>
</dbReference>
<dbReference type="AlphaFoldDB" id="A0A2C9JK20"/>
<dbReference type="OrthoDB" id="5945655at2759"/>
<comment type="similarity">
    <text evidence="2 9">Belongs to the Wnt family.</text>
</comment>
<dbReference type="EnsemblMetazoa" id="BGLB003634-RC">
    <property type="protein sequence ID" value="BGLB003634-PC"/>
    <property type="gene ID" value="BGLB003634"/>
</dbReference>
<evidence type="ECO:0000256" key="7">
    <source>
        <dbReference type="ARBA" id="ARBA00023157"/>
    </source>
</evidence>
<organism evidence="10 11">
    <name type="scientific">Biomphalaria glabrata</name>
    <name type="common">Bloodfluke planorb</name>
    <name type="synonym">Freshwater snail</name>
    <dbReference type="NCBI Taxonomy" id="6526"/>
    <lineage>
        <taxon>Eukaryota</taxon>
        <taxon>Metazoa</taxon>
        <taxon>Spiralia</taxon>
        <taxon>Lophotrochozoa</taxon>
        <taxon>Mollusca</taxon>
        <taxon>Gastropoda</taxon>
        <taxon>Heterobranchia</taxon>
        <taxon>Euthyneura</taxon>
        <taxon>Panpulmonata</taxon>
        <taxon>Hygrophila</taxon>
        <taxon>Lymnaeoidea</taxon>
        <taxon>Planorbidae</taxon>
        <taxon>Biomphalaria</taxon>
    </lineage>
</organism>
<gene>
    <name evidence="10" type="primary">106057261</name>
</gene>
<dbReference type="GO" id="GO:0005109">
    <property type="term" value="F:frizzled binding"/>
    <property type="evidence" value="ECO:0007669"/>
    <property type="project" value="TreeGrafter"/>
</dbReference>
<dbReference type="CDD" id="cd19342">
    <property type="entry name" value="Wnt_Wnt10"/>
    <property type="match status" value="1"/>
</dbReference>
<dbReference type="GO" id="GO:0045165">
    <property type="term" value="P:cell fate commitment"/>
    <property type="evidence" value="ECO:0007669"/>
    <property type="project" value="TreeGrafter"/>
</dbReference>
<dbReference type="PROSITE" id="PS00246">
    <property type="entry name" value="WNT1"/>
    <property type="match status" value="1"/>
</dbReference>
<comment type="subcellular location">
    <subcellularLocation>
        <location evidence="1 9">Secreted</location>
        <location evidence="1 9">Extracellular space</location>
        <location evidence="1 9">Extracellular matrix</location>
    </subcellularLocation>
</comment>
<dbReference type="PANTHER" id="PTHR12027:SF98">
    <property type="entry name" value="PROTEIN WNT"/>
    <property type="match status" value="1"/>
</dbReference>
<evidence type="ECO:0000256" key="5">
    <source>
        <dbReference type="ARBA" id="ARBA00022530"/>
    </source>
</evidence>
<comment type="function">
    <text evidence="9">Ligand for members of the frizzled family of seven transmembrane receptors.</text>
</comment>
<dbReference type="InterPro" id="IPR018161">
    <property type="entry name" value="Wnt_CS"/>
</dbReference>
<protein>
    <recommendedName>
        <fullName evidence="9">Protein Wnt</fullName>
    </recommendedName>
</protein>
<dbReference type="SMART" id="SM00097">
    <property type="entry name" value="WNT1"/>
    <property type="match status" value="1"/>
</dbReference>
<evidence type="ECO:0000313" key="11">
    <source>
        <dbReference type="Proteomes" id="UP000076420"/>
    </source>
</evidence>
<evidence type="ECO:0000256" key="6">
    <source>
        <dbReference type="ARBA" id="ARBA00022687"/>
    </source>
</evidence>
<proteinExistence type="inferred from homology"/>
<dbReference type="VEuPathDB" id="VectorBase:BGLB003634"/>
<keyword evidence="4" id="KW-0964">Secreted</keyword>
<keyword evidence="3 9" id="KW-0217">Developmental protein</keyword>
<dbReference type="GO" id="GO:0005615">
    <property type="term" value="C:extracellular space"/>
    <property type="evidence" value="ECO:0007669"/>
    <property type="project" value="TreeGrafter"/>
</dbReference>
<dbReference type="KEGG" id="bgt:106057261"/>
<dbReference type="GO" id="GO:0005125">
    <property type="term" value="F:cytokine activity"/>
    <property type="evidence" value="ECO:0007669"/>
    <property type="project" value="TreeGrafter"/>
</dbReference>
<keyword evidence="8" id="KW-0449">Lipoprotein</keyword>
<sequence length="362" mass="40932">MIRLLAALIVLIATFLHMGLVITRFTTNNILRLNIKKDPVLDPNTVCKTFPELRSQQYNLCRKYPDVTASAIQGVQIAIHECQFQLRTHRWNCSALEKKNKNPHTSPILTKGYRETAFAYAISSAGVTHQVAKACSMGKLKSCGCDMSVHGRKGRHAEEDSEKTFEWGGCSHNIDFGAKYAMKFLDRKESAADVHSQINVHNNRAGRLAVIKNVREQCKCHGMSGSCELETCWKAAPDFRKVGDLLRRKYDLASKVQVDISNTAKTRLFKSNGQKPQKMELLFYEKSPNYCEENPNLDSPGTTGRDCNKSSTGIDNCDTLCCGRGYNTLKVKRSERCHCKFHWCCYVECQTCTYTEWVTVCK</sequence>